<keyword evidence="4" id="KW-1134">Transmembrane beta strand</keyword>
<evidence type="ECO:0000256" key="8">
    <source>
        <dbReference type="ARBA" id="ARBA00023047"/>
    </source>
</evidence>
<evidence type="ECO:0000256" key="10">
    <source>
        <dbReference type="ARBA" id="ARBA00023114"/>
    </source>
</evidence>
<gene>
    <name evidence="17" type="ORF">FRF71_06430</name>
</gene>
<keyword evidence="3" id="KW-0813">Transport</keyword>
<dbReference type="Proteomes" id="UP000321172">
    <property type="component" value="Chromosome"/>
</dbReference>
<evidence type="ECO:0000256" key="13">
    <source>
        <dbReference type="ARBA" id="ARBA00023237"/>
    </source>
</evidence>
<dbReference type="InterPro" id="IPR003715">
    <property type="entry name" value="Poly_export_N"/>
</dbReference>
<dbReference type="Gene3D" id="3.30.1950.10">
    <property type="entry name" value="wza like domain"/>
    <property type="match status" value="1"/>
</dbReference>
<keyword evidence="18" id="KW-1185">Reference proteome</keyword>
<evidence type="ECO:0000313" key="18">
    <source>
        <dbReference type="Proteomes" id="UP000321172"/>
    </source>
</evidence>
<keyword evidence="8" id="KW-0625">Polysaccharide transport</keyword>
<feature type="domain" description="Polysaccharide export protein N-terminal" evidence="15">
    <location>
        <begin position="92"/>
        <end position="186"/>
    </location>
</feature>
<dbReference type="GO" id="GO:0046930">
    <property type="term" value="C:pore complex"/>
    <property type="evidence" value="ECO:0007669"/>
    <property type="project" value="UniProtKB-KW"/>
</dbReference>
<comment type="subcellular location">
    <subcellularLocation>
        <location evidence="1">Cell outer membrane</location>
        <topology evidence="1">Multi-pass membrane protein</topology>
    </subcellularLocation>
</comment>
<evidence type="ECO:0000256" key="12">
    <source>
        <dbReference type="ARBA" id="ARBA00023139"/>
    </source>
</evidence>
<keyword evidence="5" id="KW-0762">Sugar transport</keyword>
<proteinExistence type="inferred from homology"/>
<dbReference type="Pfam" id="PF22461">
    <property type="entry name" value="SLBB_2"/>
    <property type="match status" value="1"/>
</dbReference>
<dbReference type="InterPro" id="IPR049712">
    <property type="entry name" value="Poly_export"/>
</dbReference>
<evidence type="ECO:0000259" key="15">
    <source>
        <dbReference type="Pfam" id="PF02563"/>
    </source>
</evidence>
<dbReference type="OrthoDB" id="7198507at2"/>
<keyword evidence="9" id="KW-0406">Ion transport</keyword>
<evidence type="ECO:0000259" key="16">
    <source>
        <dbReference type="Pfam" id="PF22461"/>
    </source>
</evidence>
<keyword evidence="7" id="KW-0732">Signal</keyword>
<evidence type="ECO:0000256" key="3">
    <source>
        <dbReference type="ARBA" id="ARBA00022448"/>
    </source>
</evidence>
<evidence type="ECO:0000256" key="2">
    <source>
        <dbReference type="ARBA" id="ARBA00009450"/>
    </source>
</evidence>
<dbReference type="PANTHER" id="PTHR33619">
    <property type="entry name" value="POLYSACCHARIDE EXPORT PROTEIN GFCE-RELATED"/>
    <property type="match status" value="1"/>
</dbReference>
<keyword evidence="14" id="KW-0449">Lipoprotein</keyword>
<reference evidence="17 18" key="1">
    <citation type="journal article" date="2013" name="J. Microbiol. Biotechnol.">
        <title>Novosphingobium ginsenosidimutans sp. nov., with the ability to convert ginsenoside.</title>
        <authorList>
            <person name="Kim J.K."/>
            <person name="He D."/>
            <person name="Liu Q.M."/>
            <person name="Park H.Y."/>
            <person name="Jung M.S."/>
            <person name="Yoon M.H."/>
            <person name="Kim S.C."/>
            <person name="Im W.T."/>
        </authorList>
    </citation>
    <scope>NUCLEOTIDE SEQUENCE [LARGE SCALE GENOMIC DNA]</scope>
    <source>
        <strain evidence="17 18">FW-6</strain>
    </source>
</reference>
<dbReference type="GO" id="GO:0015159">
    <property type="term" value="F:polysaccharide transmembrane transporter activity"/>
    <property type="evidence" value="ECO:0007669"/>
    <property type="project" value="InterPro"/>
</dbReference>
<dbReference type="Pfam" id="PF02563">
    <property type="entry name" value="Poly_export"/>
    <property type="match status" value="1"/>
</dbReference>
<dbReference type="EMBL" id="CP042345">
    <property type="protein sequence ID" value="QEA17486.1"/>
    <property type="molecule type" value="Genomic_DNA"/>
</dbReference>
<dbReference type="GO" id="GO:0015288">
    <property type="term" value="F:porin activity"/>
    <property type="evidence" value="ECO:0007669"/>
    <property type="project" value="UniProtKB-KW"/>
</dbReference>
<dbReference type="KEGG" id="ngf:FRF71_06430"/>
<dbReference type="GO" id="GO:0006811">
    <property type="term" value="P:monoatomic ion transport"/>
    <property type="evidence" value="ECO:0007669"/>
    <property type="project" value="UniProtKB-KW"/>
</dbReference>
<evidence type="ECO:0000256" key="6">
    <source>
        <dbReference type="ARBA" id="ARBA00022692"/>
    </source>
</evidence>
<evidence type="ECO:0000256" key="1">
    <source>
        <dbReference type="ARBA" id="ARBA00004571"/>
    </source>
</evidence>
<accession>A0A5B8S7B1</accession>
<keyword evidence="6" id="KW-0812">Transmembrane</keyword>
<dbReference type="PANTHER" id="PTHR33619:SF3">
    <property type="entry name" value="POLYSACCHARIDE EXPORT PROTEIN GFCE-RELATED"/>
    <property type="match status" value="1"/>
</dbReference>
<evidence type="ECO:0000313" key="17">
    <source>
        <dbReference type="EMBL" id="QEA17486.1"/>
    </source>
</evidence>
<dbReference type="InterPro" id="IPR054765">
    <property type="entry name" value="SLBB_dom"/>
</dbReference>
<keyword evidence="10" id="KW-0626">Porin</keyword>
<dbReference type="GO" id="GO:0009279">
    <property type="term" value="C:cell outer membrane"/>
    <property type="evidence" value="ECO:0007669"/>
    <property type="project" value="UniProtKB-SubCell"/>
</dbReference>
<keyword evidence="11" id="KW-0472">Membrane</keyword>
<evidence type="ECO:0000256" key="11">
    <source>
        <dbReference type="ARBA" id="ARBA00023136"/>
    </source>
</evidence>
<evidence type="ECO:0000256" key="7">
    <source>
        <dbReference type="ARBA" id="ARBA00022729"/>
    </source>
</evidence>
<evidence type="ECO:0000256" key="4">
    <source>
        <dbReference type="ARBA" id="ARBA00022452"/>
    </source>
</evidence>
<evidence type="ECO:0000256" key="5">
    <source>
        <dbReference type="ARBA" id="ARBA00022597"/>
    </source>
</evidence>
<evidence type="ECO:0000256" key="9">
    <source>
        <dbReference type="ARBA" id="ARBA00023065"/>
    </source>
</evidence>
<name>A0A5B8S7B1_9SPHN</name>
<dbReference type="Gene3D" id="3.10.560.10">
    <property type="entry name" value="Outer membrane lipoprotein wza domain like"/>
    <property type="match status" value="2"/>
</dbReference>
<dbReference type="AlphaFoldDB" id="A0A5B8S7B1"/>
<comment type="similarity">
    <text evidence="2">Belongs to the BexD/CtrA/VexA family.</text>
</comment>
<sequence>MTAHTCPTEQTAAGRRQLRAVLICAVALSTAACTALGSSGPTTGRIVGSNTSSVQGANVQVIEVNDVIAMHLAHASAPVGFADTLGESAPVGTTINRGDEVGVAVWEAPPAVLFGMLGGSGVSTQTTIGTGRNTEISPQMVDDRGLISLPFVGTIRAAGLTPRQLEQEIRQRLLGIANQPQVMVGIVRNASANVTVVGEVSTSARVPLTARGERLLDILATVGGVRQQVDKITIQVTRDQTVATMPMDALIRDPRQNVRLRPDDIVTAIFQPFSFTSLGATGVNAEIPFEASGITLSQALGRINGLQDSRANPKGVFIFRWEDPSALQGAIPVGAPARADGKIPVIYRVNLSDPKTFFVAQNFPVKNRDVLYVSNAPGAELQKFVSILSQTAFSIIGITNGISGN</sequence>
<protein>
    <submittedName>
        <fullName evidence="17">Polysaccharide export protein</fullName>
    </submittedName>
</protein>
<evidence type="ECO:0000256" key="14">
    <source>
        <dbReference type="ARBA" id="ARBA00023288"/>
    </source>
</evidence>
<feature type="domain" description="SLBB" evidence="16">
    <location>
        <begin position="193"/>
        <end position="266"/>
    </location>
</feature>
<keyword evidence="12" id="KW-0564">Palmitate</keyword>
<keyword evidence="13" id="KW-0998">Cell outer membrane</keyword>
<organism evidence="17 18">
    <name type="scientific">Novosphingobium ginsenosidimutans</name>
    <dbReference type="NCBI Taxonomy" id="1176536"/>
    <lineage>
        <taxon>Bacteria</taxon>
        <taxon>Pseudomonadati</taxon>
        <taxon>Pseudomonadota</taxon>
        <taxon>Alphaproteobacteria</taxon>
        <taxon>Sphingomonadales</taxon>
        <taxon>Sphingomonadaceae</taxon>
        <taxon>Novosphingobium</taxon>
    </lineage>
</organism>